<keyword evidence="1" id="KW-1133">Transmembrane helix</keyword>
<gene>
    <name evidence="2" type="ORF">PT520_06005</name>
</gene>
<proteinExistence type="predicted"/>
<protein>
    <recommendedName>
        <fullName evidence="4">YcxB-like protein domain-containing protein</fullName>
    </recommendedName>
</protein>
<name>A0AAW6VM50_9BACT</name>
<keyword evidence="1" id="KW-0812">Transmembrane</keyword>
<evidence type="ECO:0000256" key="1">
    <source>
        <dbReference type="SAM" id="Phobius"/>
    </source>
</evidence>
<feature type="transmembrane region" description="Helical" evidence="1">
    <location>
        <begin position="159"/>
        <end position="178"/>
    </location>
</feature>
<dbReference type="Proteomes" id="UP001237843">
    <property type="component" value="Unassembled WGS sequence"/>
</dbReference>
<dbReference type="EMBL" id="JAQTJH010000006">
    <property type="protein sequence ID" value="MDK2062078.1"/>
    <property type="molecule type" value="Genomic_DNA"/>
</dbReference>
<sequence>MKIFFVEKREKILFYMFYPIFLIVIFILTYQFYDIYLLSSEIKYLLLNIVFFGIIVFYYFAHIEYKFFKVMNYNIEIDDKYVSINNKDTLKYKFSFDEIKSLHYINNLIVFELENQKISISSRLANYERFLELLFKNYKKNIRDEDLYITIVKRKKKLTLFKILLFFTILPFFIVLLFAINYIIILSIILVTFLIVKFLFNIIYEIKIDKDKIILNHNKEIYRDDIISIKFDFFIYKGKNHYINIKTLNGKNYKITNFDIQNLDISIFDLYRVLYYWKFRK</sequence>
<evidence type="ECO:0000313" key="2">
    <source>
        <dbReference type="EMBL" id="MDK2062078.1"/>
    </source>
</evidence>
<accession>A0AAW6VM50</accession>
<reference evidence="2" key="2">
    <citation type="submission" date="2023-02" db="EMBL/GenBank/DDBJ databases">
        <authorList>
            <person name="Concha-Toloza M."/>
            <person name="Lopez-Cantillo M."/>
            <person name="Molina-Mora J."/>
            <person name="Collado L."/>
        </authorList>
    </citation>
    <scope>NUCLEOTIDE SEQUENCE</scope>
    <source>
        <strain evidence="2">FR1p273A</strain>
    </source>
</reference>
<keyword evidence="1" id="KW-0472">Membrane</keyword>
<organism evidence="2 3">
    <name type="scientific">Aliarcobacter butzleri</name>
    <dbReference type="NCBI Taxonomy" id="28197"/>
    <lineage>
        <taxon>Bacteria</taxon>
        <taxon>Pseudomonadati</taxon>
        <taxon>Campylobacterota</taxon>
        <taxon>Epsilonproteobacteria</taxon>
        <taxon>Campylobacterales</taxon>
        <taxon>Arcobacteraceae</taxon>
        <taxon>Aliarcobacter</taxon>
    </lineage>
</organism>
<evidence type="ECO:0000313" key="3">
    <source>
        <dbReference type="Proteomes" id="UP001237843"/>
    </source>
</evidence>
<reference evidence="2" key="1">
    <citation type="journal article" date="2023" name="Antibiotics">
        <title>Genomic Characterization of Antibiotic-Resistant Campylobacterales Isolated from Chilean Poultry Meat.</title>
        <authorList>
            <person name="Concha-Toloza M."/>
            <person name="Lopez-Cantillo M."/>
            <person name="Molina-Mora J.A."/>
            <person name="Collado L."/>
        </authorList>
    </citation>
    <scope>NUCLEOTIDE SEQUENCE</scope>
    <source>
        <strain evidence="2">FR1p273A</strain>
    </source>
</reference>
<comment type="caution">
    <text evidence="2">The sequence shown here is derived from an EMBL/GenBank/DDBJ whole genome shotgun (WGS) entry which is preliminary data.</text>
</comment>
<dbReference type="AlphaFoldDB" id="A0AAW6VM50"/>
<dbReference type="RefSeq" id="WP_260892036.1">
    <property type="nucleotide sequence ID" value="NZ_CP183404.1"/>
</dbReference>
<evidence type="ECO:0008006" key="4">
    <source>
        <dbReference type="Google" id="ProtNLM"/>
    </source>
</evidence>
<feature type="transmembrane region" description="Helical" evidence="1">
    <location>
        <begin position="44"/>
        <end position="61"/>
    </location>
</feature>
<feature type="transmembrane region" description="Helical" evidence="1">
    <location>
        <begin position="12"/>
        <end position="32"/>
    </location>
</feature>
<feature type="transmembrane region" description="Helical" evidence="1">
    <location>
        <begin position="184"/>
        <end position="204"/>
    </location>
</feature>